<evidence type="ECO:0000313" key="10">
    <source>
        <dbReference type="EMBL" id="GEB86515.1"/>
    </source>
</evidence>
<sequence>MTEQGRQQMTGGQGMAPGKAGGYLASAEFSTMLDRLGAVAARTGLNVAPGQQVILTAPLSAVPLVRRITEHAYKAGASLVTTFYSDDEATLARYKYAAEPTFDTAAGWLAQGMADGFRAGAARMAVTGSNPTLLAGQNPDHVSRASRAASAANRPAMEIITNFDVNWCIVAAATPAWACQVFPDMPEEQALEALWRAIFSVSRLTGADPVADWAAHNAILHRRASALNDARYAALHFSGPGTDLTVGLADGHDWAAGSEMAGNGVLCNPNIPTEEVFTTPHRLKVEGTVCSTKPLSYQGSLIDGIQVRFEQGRIVEMHATRGQETLMRVLDTDEGSRRLGEVALVPHSSPISQSGILFQNTLFDENAASHIALGQAYTKCMLDTQGQDEAALAARGANTSLIHIDWMIGSGAIDVDALTADGTRAPLMRKGEWVSDV</sequence>
<name>A0A4Y3U0L3_9PROT</name>
<dbReference type="GO" id="GO:0004177">
    <property type="term" value="F:aminopeptidase activity"/>
    <property type="evidence" value="ECO:0007669"/>
    <property type="project" value="UniProtKB-KW"/>
</dbReference>
<dbReference type="Gene3D" id="3.40.1830.10">
    <property type="entry name" value="Thermophilic metalloprotease (M29)"/>
    <property type="match status" value="1"/>
</dbReference>
<comment type="caution">
    <text evidence="10">The sequence shown here is derived from an EMBL/GenBank/DDBJ whole genome shotgun (WGS) entry which is preliminary data.</text>
</comment>
<dbReference type="AlphaFoldDB" id="A0A4Y3U0L3"/>
<keyword evidence="11" id="KW-1185">Reference proteome</keyword>
<keyword evidence="7" id="KW-0479">Metal-binding</keyword>
<dbReference type="Proteomes" id="UP000317730">
    <property type="component" value="Unassembled WGS sequence"/>
</dbReference>
<dbReference type="PANTHER" id="PTHR34448:SF3">
    <property type="entry name" value="AMINOPEPTIDASE AMPS"/>
    <property type="match status" value="1"/>
</dbReference>
<keyword evidence="8" id="KW-0378">Hydrolase</keyword>
<dbReference type="SUPFAM" id="SSF144052">
    <property type="entry name" value="Thermophilic metalloprotease-like"/>
    <property type="match status" value="1"/>
</dbReference>
<keyword evidence="9" id="KW-0482">Metalloprotease</keyword>
<evidence type="ECO:0000256" key="7">
    <source>
        <dbReference type="ARBA" id="ARBA00022723"/>
    </source>
</evidence>
<protein>
    <submittedName>
        <fullName evidence="10">Aminopeptidase</fullName>
    </submittedName>
</protein>
<dbReference type="Pfam" id="PF02073">
    <property type="entry name" value="Peptidase_M29"/>
    <property type="match status" value="1"/>
</dbReference>
<keyword evidence="6" id="KW-0645">Protease</keyword>
<evidence type="ECO:0000256" key="4">
    <source>
        <dbReference type="ARBA" id="ARBA00008236"/>
    </source>
</evidence>
<keyword evidence="5 10" id="KW-0031">Aminopeptidase</keyword>
<evidence type="ECO:0000256" key="2">
    <source>
        <dbReference type="ARBA" id="ARBA00001946"/>
    </source>
</evidence>
<gene>
    <name evidence="10" type="ORF">APE01nite_23120</name>
</gene>
<dbReference type="GO" id="GO:0008237">
    <property type="term" value="F:metallopeptidase activity"/>
    <property type="evidence" value="ECO:0007669"/>
    <property type="project" value="UniProtKB-KW"/>
</dbReference>
<evidence type="ECO:0000256" key="3">
    <source>
        <dbReference type="ARBA" id="ARBA00001947"/>
    </source>
</evidence>
<accession>A0A4Y3U0L3</accession>
<evidence type="ECO:0000256" key="9">
    <source>
        <dbReference type="ARBA" id="ARBA00023049"/>
    </source>
</evidence>
<comment type="cofactor">
    <cofactor evidence="3">
        <name>Zn(2+)</name>
        <dbReference type="ChEBI" id="CHEBI:29105"/>
    </cofactor>
</comment>
<dbReference type="InterPro" id="IPR035097">
    <property type="entry name" value="M29_N-terminal"/>
</dbReference>
<dbReference type="EMBL" id="BJMV01000016">
    <property type="protein sequence ID" value="GEB86515.1"/>
    <property type="molecule type" value="Genomic_DNA"/>
</dbReference>
<dbReference type="PANTHER" id="PTHR34448">
    <property type="entry name" value="AMINOPEPTIDASE"/>
    <property type="match status" value="1"/>
</dbReference>
<dbReference type="InterPro" id="IPR052170">
    <property type="entry name" value="M29_Exopeptidase"/>
</dbReference>
<comment type="cofactor">
    <cofactor evidence="2">
        <name>Mg(2+)</name>
        <dbReference type="ChEBI" id="CHEBI:18420"/>
    </cofactor>
</comment>
<dbReference type="InterPro" id="IPR000787">
    <property type="entry name" value="Peptidase_M29"/>
</dbReference>
<comment type="similarity">
    <text evidence="4">Belongs to the peptidase M29 family.</text>
</comment>
<dbReference type="GO" id="GO:0046872">
    <property type="term" value="F:metal ion binding"/>
    <property type="evidence" value="ECO:0007669"/>
    <property type="project" value="UniProtKB-KW"/>
</dbReference>
<evidence type="ECO:0000256" key="5">
    <source>
        <dbReference type="ARBA" id="ARBA00022438"/>
    </source>
</evidence>
<dbReference type="PRINTS" id="PR00919">
    <property type="entry name" value="THERMOPTASE"/>
</dbReference>
<evidence type="ECO:0000256" key="1">
    <source>
        <dbReference type="ARBA" id="ARBA00001941"/>
    </source>
</evidence>
<organism evidence="10 11">
    <name type="scientific">Acetobacter peroxydans</name>
    <dbReference type="NCBI Taxonomy" id="104098"/>
    <lineage>
        <taxon>Bacteria</taxon>
        <taxon>Pseudomonadati</taxon>
        <taxon>Pseudomonadota</taxon>
        <taxon>Alphaproteobacteria</taxon>
        <taxon>Acetobacterales</taxon>
        <taxon>Acetobacteraceae</taxon>
        <taxon>Acetobacter</taxon>
    </lineage>
</organism>
<proteinExistence type="inferred from homology"/>
<dbReference type="GO" id="GO:0006508">
    <property type="term" value="P:proteolysis"/>
    <property type="evidence" value="ECO:0007669"/>
    <property type="project" value="UniProtKB-KW"/>
</dbReference>
<reference evidence="10 11" key="1">
    <citation type="submission" date="2019-06" db="EMBL/GenBank/DDBJ databases">
        <title>Whole genome shotgun sequence of Acetobacter peroxydans NBRC 13755.</title>
        <authorList>
            <person name="Hosoyama A."/>
            <person name="Uohara A."/>
            <person name="Ohji S."/>
            <person name="Ichikawa N."/>
        </authorList>
    </citation>
    <scope>NUCLEOTIDE SEQUENCE [LARGE SCALE GENOMIC DNA]</scope>
    <source>
        <strain evidence="10 11">NBRC 13755</strain>
    </source>
</reference>
<evidence type="ECO:0000256" key="8">
    <source>
        <dbReference type="ARBA" id="ARBA00022801"/>
    </source>
</evidence>
<evidence type="ECO:0000256" key="6">
    <source>
        <dbReference type="ARBA" id="ARBA00022670"/>
    </source>
</evidence>
<comment type="cofactor">
    <cofactor evidence="1">
        <name>Co(2+)</name>
        <dbReference type="ChEBI" id="CHEBI:48828"/>
    </cofactor>
</comment>
<evidence type="ECO:0000313" key="11">
    <source>
        <dbReference type="Proteomes" id="UP000317730"/>
    </source>
</evidence>